<keyword evidence="5" id="KW-0175">Coiled coil</keyword>
<dbReference type="GO" id="GO:0005524">
    <property type="term" value="F:ATP binding"/>
    <property type="evidence" value="ECO:0007669"/>
    <property type="project" value="UniProtKB-KW"/>
</dbReference>
<dbReference type="InterPro" id="IPR050773">
    <property type="entry name" value="CbxX/CfxQ_RuBisCO_ESX"/>
</dbReference>
<accession>A0AAJ0F0B0</accession>
<keyword evidence="3 8" id="KW-0347">Helicase</keyword>
<dbReference type="CDD" id="cd00009">
    <property type="entry name" value="AAA"/>
    <property type="match status" value="2"/>
</dbReference>
<dbReference type="InterPro" id="IPR000641">
    <property type="entry name" value="CbxX/CfxQ"/>
</dbReference>
<evidence type="ECO:0000256" key="1">
    <source>
        <dbReference type="ARBA" id="ARBA00010378"/>
    </source>
</evidence>
<evidence type="ECO:0000313" key="8">
    <source>
        <dbReference type="EMBL" id="KAK1749921.1"/>
    </source>
</evidence>
<feature type="region of interest" description="Disordered" evidence="6">
    <location>
        <begin position="1164"/>
        <end position="1191"/>
    </location>
</feature>
<dbReference type="InterPro" id="IPR003593">
    <property type="entry name" value="AAA+_ATPase"/>
</dbReference>
<protein>
    <submittedName>
        <fullName evidence="8">Helicase required for RNAi-mediated heterochromatin assembly 1</fullName>
    </submittedName>
</protein>
<dbReference type="SMART" id="SM00382">
    <property type="entry name" value="AAA"/>
    <property type="match status" value="4"/>
</dbReference>
<dbReference type="CDD" id="cd18808">
    <property type="entry name" value="SF1_C_Upf1"/>
    <property type="match status" value="1"/>
</dbReference>
<evidence type="ECO:0000256" key="4">
    <source>
        <dbReference type="ARBA" id="ARBA00022840"/>
    </source>
</evidence>
<evidence type="ECO:0000256" key="3">
    <source>
        <dbReference type="ARBA" id="ARBA00022806"/>
    </source>
</evidence>
<dbReference type="Pfam" id="PF00004">
    <property type="entry name" value="AAA"/>
    <property type="match status" value="3"/>
</dbReference>
<feature type="domain" description="AAA+ ATPase" evidence="7">
    <location>
        <begin position="1329"/>
        <end position="1463"/>
    </location>
</feature>
<dbReference type="InterPro" id="IPR027417">
    <property type="entry name" value="P-loop_NTPase"/>
</dbReference>
<dbReference type="Proteomes" id="UP001239445">
    <property type="component" value="Unassembled WGS sequence"/>
</dbReference>
<evidence type="ECO:0000256" key="5">
    <source>
        <dbReference type="SAM" id="Coils"/>
    </source>
</evidence>
<feature type="compositionally biased region" description="Pro residues" evidence="6">
    <location>
        <begin position="2148"/>
        <end position="2159"/>
    </location>
</feature>
<dbReference type="SUPFAM" id="SSF52540">
    <property type="entry name" value="P-loop containing nucleoside triphosphate hydrolases"/>
    <property type="match status" value="4"/>
</dbReference>
<gene>
    <name evidence="8" type="ORF">QBC47DRAFT_418620</name>
</gene>
<name>A0AAJ0F0B0_9PEZI</name>
<dbReference type="Pfam" id="PF13087">
    <property type="entry name" value="AAA_12"/>
    <property type="match status" value="1"/>
</dbReference>
<feature type="region of interest" description="Disordered" evidence="6">
    <location>
        <begin position="2136"/>
        <end position="2192"/>
    </location>
</feature>
<dbReference type="Gene3D" id="1.10.8.60">
    <property type="match status" value="1"/>
</dbReference>
<dbReference type="Gene3D" id="3.40.50.300">
    <property type="entry name" value="P-loop containing nucleotide triphosphate hydrolases"/>
    <property type="match status" value="5"/>
</dbReference>
<evidence type="ECO:0000313" key="9">
    <source>
        <dbReference type="Proteomes" id="UP001239445"/>
    </source>
</evidence>
<dbReference type="InterPro" id="IPR047187">
    <property type="entry name" value="SF1_C_Upf1"/>
</dbReference>
<feature type="region of interest" description="Disordered" evidence="6">
    <location>
        <begin position="1245"/>
        <end position="1275"/>
    </location>
</feature>
<dbReference type="FunFam" id="1.10.8.60:FF:000160">
    <property type="entry name" value="WGS project CABT00000000 data, contig 2.55"/>
    <property type="match status" value="1"/>
</dbReference>
<evidence type="ECO:0000256" key="6">
    <source>
        <dbReference type="SAM" id="MobiDB-lite"/>
    </source>
</evidence>
<keyword evidence="2" id="KW-0547">Nucleotide-binding</keyword>
<dbReference type="FunFam" id="3.40.50.300:FF:000216">
    <property type="entry name" value="Type VII secretion ATPase EccA"/>
    <property type="match status" value="3"/>
</dbReference>
<dbReference type="Pfam" id="PF17866">
    <property type="entry name" value="AAA_lid_6"/>
    <property type="match status" value="2"/>
</dbReference>
<comment type="similarity">
    <text evidence="1">Belongs to the CbxX/CfxQ family.</text>
</comment>
<dbReference type="Pfam" id="PF13086">
    <property type="entry name" value="AAA_11"/>
    <property type="match status" value="1"/>
</dbReference>
<dbReference type="InterPro" id="IPR041627">
    <property type="entry name" value="AAA_lid_6"/>
</dbReference>
<dbReference type="EMBL" id="MU839851">
    <property type="protein sequence ID" value="KAK1749921.1"/>
    <property type="molecule type" value="Genomic_DNA"/>
</dbReference>
<keyword evidence="9" id="KW-1185">Reference proteome</keyword>
<dbReference type="PRINTS" id="PR00819">
    <property type="entry name" value="CBXCFQXSUPER"/>
</dbReference>
<organism evidence="8 9">
    <name type="scientific">Echria macrotheca</name>
    <dbReference type="NCBI Taxonomy" id="438768"/>
    <lineage>
        <taxon>Eukaryota</taxon>
        <taxon>Fungi</taxon>
        <taxon>Dikarya</taxon>
        <taxon>Ascomycota</taxon>
        <taxon>Pezizomycotina</taxon>
        <taxon>Sordariomycetes</taxon>
        <taxon>Sordariomycetidae</taxon>
        <taxon>Sordariales</taxon>
        <taxon>Schizotheciaceae</taxon>
        <taxon>Echria</taxon>
    </lineage>
</organism>
<dbReference type="CDD" id="cd06008">
    <property type="entry name" value="NF-X1-zinc-finger"/>
    <property type="match status" value="1"/>
</dbReference>
<evidence type="ECO:0000256" key="2">
    <source>
        <dbReference type="ARBA" id="ARBA00022741"/>
    </source>
</evidence>
<feature type="compositionally biased region" description="Low complexity" evidence="6">
    <location>
        <begin position="2160"/>
        <end position="2180"/>
    </location>
</feature>
<feature type="domain" description="AAA+ ATPase" evidence="7">
    <location>
        <begin position="1607"/>
        <end position="1726"/>
    </location>
</feature>
<reference evidence="8" key="1">
    <citation type="submission" date="2023-06" db="EMBL/GenBank/DDBJ databases">
        <title>Genome-scale phylogeny and comparative genomics of the fungal order Sordariales.</title>
        <authorList>
            <consortium name="Lawrence Berkeley National Laboratory"/>
            <person name="Hensen N."/>
            <person name="Bonometti L."/>
            <person name="Westerberg I."/>
            <person name="Brannstrom I.O."/>
            <person name="Guillou S."/>
            <person name="Cros-Aarteil S."/>
            <person name="Calhoun S."/>
            <person name="Haridas S."/>
            <person name="Kuo A."/>
            <person name="Mondo S."/>
            <person name="Pangilinan J."/>
            <person name="Riley R."/>
            <person name="Labutti K."/>
            <person name="Andreopoulos B."/>
            <person name="Lipzen A."/>
            <person name="Chen C."/>
            <person name="Yanf M."/>
            <person name="Daum C."/>
            <person name="Ng V."/>
            <person name="Clum A."/>
            <person name="Steindorff A."/>
            <person name="Ohm R."/>
            <person name="Martin F."/>
            <person name="Silar P."/>
            <person name="Natvig D."/>
            <person name="Lalanne C."/>
            <person name="Gautier V."/>
            <person name="Ament-Velasquez S.L."/>
            <person name="Kruys A."/>
            <person name="Hutchinson M.I."/>
            <person name="Powell A.J."/>
            <person name="Barry K."/>
            <person name="Miller A.N."/>
            <person name="Grigoriev I.V."/>
            <person name="Debuchy R."/>
            <person name="Gladieux P."/>
            <person name="Thoren M.H."/>
            <person name="Johannesson H."/>
        </authorList>
    </citation>
    <scope>NUCLEOTIDE SEQUENCE</scope>
    <source>
        <strain evidence="8">PSN4</strain>
    </source>
</reference>
<dbReference type="InterPro" id="IPR041679">
    <property type="entry name" value="DNA2/NAM7-like_C"/>
</dbReference>
<dbReference type="FunFam" id="3.40.50.300:FF:001660">
    <property type="entry name" value="NF-X1 finger and helicase protein, putative"/>
    <property type="match status" value="1"/>
</dbReference>
<dbReference type="PANTHER" id="PTHR43392">
    <property type="entry name" value="AAA-TYPE ATPASE FAMILY PROTEIN / ANKYRIN REPEAT FAMILY PROTEIN"/>
    <property type="match status" value="1"/>
</dbReference>
<sequence length="2312" mass="258291">MAHDQRAARLKRVFYKVISGEQQIISSQSAQHFLEGIRLFTTAPKTPSACVETIVSSAAGLKALHSALRVDLTDSFLLSQTLPTLSYLSDPGIKALADGQLLHKVLHATAEPPTLWNALVQLFRTHQTDPLFASFTWLSFELISLRPKLGLSAAVINDIQTLSDKDAFLKTEHHPSRELGYKIKRIIQMLHAPEQNTPNGPGGRHDNDHADYRQIRTFPTTDEFRSTELPFYRTAKEVLDTKPEERARIHLDNQYRLLREDMLAELREDFHVALGVKKGRRSALILGGLRPISLNFGDEEENGRFKFKKCTMLLQCYEGLHFLEKKNPAARKKFFADEKNFLKHQAFGVLCRGKEIFGFAFVDRDVDLLVKSPPVVSLQFTDARGFGSALLALAVSGPVPVQFIVVDTAVFAYEPILLSLQAVTHLPFQNIITDPSCPSASRQVQDSILQPMIDRLQQHLDSSGKGSSIKLPARLGQTAPVFVDRSQLEAIVHALTSAISIIQGPPGTGKSFTSAQIARFFHDVGLRILVISYTNHALNQLLEDLIRVGISRDYVVRIGARAKCTPAVESLLLSSQARSYRRTRDAWNLIEKLRVSASHHAGAAREAITDYARSSIKWEDISQYLEFSEDDVGFFEAFQVPINQGGWQQTGKKGKKIGADYLFNQWSQGKDAGVFVNVLAPHCRAIWDIPVPEREARVRLWIKNIVAERLEGIQECIRKFNNAQEEIDIQFSESDADIVRSKTLLGCTTTAAAKHGRLIRAFRPDVVLVEEAGEILESHILTALAPTVQHLVLVGDHKQLRPKINNYDLSVEKGSGFDLNCSMFERLIKQGAKHQTLLKQHRMVPEISLFPRRLTYPDLVDDPKTMGRDRIRGLRDRVIFVNHSKPEDTDNALRDRRDPGVKESKKNLFEAEMVVRCVKYMGQQGYSTSQIVVLTPYLGQLRVLQEMILKGEYAVELGEMDKRELIRAGLMTQAAAQVNQAPIRISTIDNYQGEESDIVIASLTRSNETGDVGFMCAPERLNVLITRARNCLVLIGNMATFMNSKKGAGTWVPFFELMKEQGHLYDGLPVKCEKHPEIEALLQEPSDFDKFSPDGGCTKLCNAPLKCGIHKCQSRCHRISDHSKAECRQLVDKTCDRGHKTRVFCTKRNDDCHACIKEDKQTERRAKMDLQRETERQRSQTESAKELQKIEDELESQKTIAKYQAEEENEKKQIKERQAELAAFKEAEKKKQERKQWQDARAALNAAKAKELAKKRTAGTASPPADSSPEKPDSAAAEWKLLKQVDGAQNKALDELMTMIGLEKVKHEFLSILSRVELATLQGTSLATERFSCSMLGNPGTGKTTVARLYARFLTELDVIPGTCFKETTGSAMASNGVQGCKKLIDEILKESGGVLFVDEAYQLTSGNNPGGGAVLDYLLAEVENLRGKVVFVLAGYNKQMESFFAHNPGLPSRFPIQMDFADYSDAELLRILEFKVNGKYGGLMECEDGLRGLYCRIVARRIGYGRGKDGFGNARAVENTLSNISRRQADRIRRVRLAGGKPNDMLFTKEDLIGPKPTAALANCPAWQKLQQLIGLSSVKEAVKALVDTIQQNYERELTEQPRILYSLNKVFLGNPGTGKTTVAQLYGEILVAVGMLSKGEVVVKNPSDFVGSALGQSEQNTKGILAATVGKVLVIDEAYGLYGGGDGQGASADPYKTAVIDTIVAEVQSVPGDDRCVLLLGYKDQMEQMFQNVNPGLSRRFPVASGFTFEDFSQDELRVILDLKLKADGYRATDEAKQVAMDMLDRARYRPNFGNAGEINIILDATKIRHQRRVSRMESGESKTRASTLLEARDFDEHFDRADKAETNVRMLFQDTVGSENVVALLEEYQDTVRTMRELKLDPKESIPFNFLFRGPPGTGKTTTAKKMGRVFHDMGFLATPEVVECSATDLIGQYVGQTGPKVQKKLDQALGRVLFVDEAYRLAEGHFAKEAVDELVDCITKERYQKKLIIILAGYDADINRLLSVNAGLSSRFPAVVDFKPLPPQDCVSLMHRLLKKKKDELLSRDKHLDLSCLDNPSSWFSQQLLLCFERLIQQDSWASARDVQCLTGTIFNRLLRCKASLDKGGFILKEDIVLQELGKMIRERAARTASAVNVQSVHSSQPRPQLPFRPPPSATPPRAVTATATTLQTAQADRQASPVGDITEGQEERTDIDIVVRKAPRDVRRDAGVSDEVWEQLQRDRDAEDEREEEYRRLKEAARKASAAARAKIVERLVKEEEERKKEAEKQKKLALMGACPMGYAWIKQHGGYRCAGGSHYISDVDISLAKL</sequence>
<dbReference type="InterPro" id="IPR041677">
    <property type="entry name" value="DNA2/NAM7_AAA_11"/>
</dbReference>
<dbReference type="InterPro" id="IPR003959">
    <property type="entry name" value="ATPase_AAA_core"/>
</dbReference>
<dbReference type="GO" id="GO:0016887">
    <property type="term" value="F:ATP hydrolysis activity"/>
    <property type="evidence" value="ECO:0007669"/>
    <property type="project" value="InterPro"/>
</dbReference>
<proteinExistence type="inferred from homology"/>
<feature type="domain" description="AAA+ ATPase" evidence="7">
    <location>
        <begin position="496"/>
        <end position="903"/>
    </location>
</feature>
<dbReference type="GO" id="GO:0004386">
    <property type="term" value="F:helicase activity"/>
    <property type="evidence" value="ECO:0007669"/>
    <property type="project" value="UniProtKB-KW"/>
</dbReference>
<comment type="caution">
    <text evidence="8">The sequence shown here is derived from an EMBL/GenBank/DDBJ whole genome shotgun (WGS) entry which is preliminary data.</text>
</comment>
<dbReference type="CDD" id="cd17936">
    <property type="entry name" value="EEXXEc_NFX1"/>
    <property type="match status" value="1"/>
</dbReference>
<dbReference type="CDD" id="cd22249">
    <property type="entry name" value="UDM1_RNF168_RNF169-like"/>
    <property type="match status" value="1"/>
</dbReference>
<evidence type="ECO:0000259" key="7">
    <source>
        <dbReference type="SMART" id="SM00382"/>
    </source>
</evidence>
<dbReference type="PANTHER" id="PTHR43392:SF2">
    <property type="entry name" value="AAA-TYPE ATPASE FAMILY PROTEIN _ ANKYRIN REPEAT FAMILY PROTEIN"/>
    <property type="match status" value="1"/>
</dbReference>
<keyword evidence="4" id="KW-0067">ATP-binding</keyword>
<feature type="domain" description="AAA+ ATPase" evidence="7">
    <location>
        <begin position="1889"/>
        <end position="2026"/>
    </location>
</feature>
<keyword evidence="3 8" id="KW-0378">Hydrolase</keyword>
<feature type="coiled-coil region" evidence="5">
    <location>
        <begin position="2221"/>
        <end position="2278"/>
    </location>
</feature>